<evidence type="ECO:0000313" key="4">
    <source>
        <dbReference type="Proteomes" id="UP000799777"/>
    </source>
</evidence>
<dbReference type="Pfam" id="PF14661">
    <property type="entry name" value="HAUS6_N"/>
    <property type="match status" value="1"/>
</dbReference>
<feature type="region of interest" description="Disordered" evidence="1">
    <location>
        <begin position="505"/>
        <end position="576"/>
    </location>
</feature>
<dbReference type="EMBL" id="ML978158">
    <property type="protein sequence ID" value="KAF2035256.1"/>
    <property type="molecule type" value="Genomic_DNA"/>
</dbReference>
<comment type="caution">
    <text evidence="3">The sequence shown here is derived from an EMBL/GenBank/DDBJ whole genome shotgun (WGS) entry which is preliminary data.</text>
</comment>
<organism evidence="3 4">
    <name type="scientific">Setomelanomma holmii</name>
    <dbReference type="NCBI Taxonomy" id="210430"/>
    <lineage>
        <taxon>Eukaryota</taxon>
        <taxon>Fungi</taxon>
        <taxon>Dikarya</taxon>
        <taxon>Ascomycota</taxon>
        <taxon>Pezizomycotina</taxon>
        <taxon>Dothideomycetes</taxon>
        <taxon>Pleosporomycetidae</taxon>
        <taxon>Pleosporales</taxon>
        <taxon>Pleosporineae</taxon>
        <taxon>Phaeosphaeriaceae</taxon>
        <taxon>Setomelanomma</taxon>
    </lineage>
</organism>
<name>A0A9P4HLP2_9PLEO</name>
<feature type="domain" description="HAUS augmin-like complex subunit 6 N-terminal" evidence="2">
    <location>
        <begin position="42"/>
        <end position="264"/>
    </location>
</feature>
<evidence type="ECO:0000256" key="1">
    <source>
        <dbReference type="SAM" id="MobiDB-lite"/>
    </source>
</evidence>
<dbReference type="AlphaFoldDB" id="A0A9P4HLP2"/>
<feature type="region of interest" description="Disordered" evidence="1">
    <location>
        <begin position="423"/>
        <end position="453"/>
    </location>
</feature>
<dbReference type="InterPro" id="IPR028163">
    <property type="entry name" value="HAUS_6_N"/>
</dbReference>
<dbReference type="Proteomes" id="UP000799777">
    <property type="component" value="Unassembled WGS sequence"/>
</dbReference>
<accession>A0A9P4HLP2</accession>
<evidence type="ECO:0000259" key="2">
    <source>
        <dbReference type="Pfam" id="PF14661"/>
    </source>
</evidence>
<keyword evidence="4" id="KW-1185">Reference proteome</keyword>
<protein>
    <recommendedName>
        <fullName evidence="2">HAUS augmin-like complex subunit 6 N-terminal domain-containing protein</fullName>
    </recommendedName>
</protein>
<feature type="region of interest" description="Disordered" evidence="1">
    <location>
        <begin position="628"/>
        <end position="655"/>
    </location>
</feature>
<feature type="compositionally biased region" description="Acidic residues" evidence="1">
    <location>
        <begin position="757"/>
        <end position="768"/>
    </location>
</feature>
<gene>
    <name evidence="3" type="ORF">EK21DRAFT_49177</name>
</gene>
<feature type="compositionally biased region" description="Pro residues" evidence="1">
    <location>
        <begin position="636"/>
        <end position="650"/>
    </location>
</feature>
<feature type="compositionally biased region" description="Polar residues" evidence="1">
    <location>
        <begin position="691"/>
        <end position="701"/>
    </location>
</feature>
<sequence length="779" mass="87570">STLQSSTATTNTGNGVSHSLSIKTNTKTQPLNPLPASDVRLFVANLRLLDFDLRDDWPDITVHTFSAKNADQRQRISGTEWALFRLLEIWDPNETAQKLQPFFPPLEPLQSLNLRAALFRCLNEMKKNGLLGRESVLRKTMLDECKGEKFYEILAFFSNAVLKKVLATREEKPKDVAVARKLATAPMLSAEKQQSLLPLAIAHKAALLNVLKRKEEKRRRYQEFKALLDSTTNDINRRIRKTKDTPRAKKAAVTQKEADAIKKQLKDNWIGDPKWLHVMLHGDNVQSGDAFLSSRFEKVWRMVEAGRKLEDVVPETGLLENLQSRVQEQQDRLQKWKQFHKRMQKDTKDTKLAVSTPGIPVAMKEFKFDDHLQYQLPSSKHKDEDINPAQRSALRPEYQDVLADMNDELLRVSNTKPHQATILPTRRRRSSANARSPARSRKNTWPESITNAPVSPLRAMRPAYPARNPSLEKAPVLLPPRRVPVAATPTDSEATLVGLPSMLRTAARNPTTVDHVTDLDEQPGSEHDATLSTANSPEEVSSSPPSNNNGAGEKLHHSSPPAPSFTYPSDPPISSEEDCAINEADALAEQIVTSIGEATPSPVKKAQPRMSMSLMERTRISMARTTSFEPVVESPLPEPSPQLPEPPTVEPEPDRRATLLERTRLSMMAMQSKPRVSMAAREKKEKRKSRQSLFPVNQFDTPRTRKSFELIEESTTKDPERTPKEVLFSDEIDYDRVFKSRPRIATSPIFSPSQAENGEEYGSDEDVDGVTGIDLGDVD</sequence>
<proteinExistence type="predicted"/>
<feature type="compositionally biased region" description="Polar residues" evidence="1">
    <location>
        <begin position="443"/>
        <end position="453"/>
    </location>
</feature>
<feature type="region of interest" description="Disordered" evidence="1">
    <location>
        <begin position="669"/>
        <end position="723"/>
    </location>
</feature>
<feature type="non-terminal residue" evidence="3">
    <location>
        <position position="779"/>
    </location>
</feature>
<dbReference type="OrthoDB" id="5575722at2759"/>
<evidence type="ECO:0000313" key="3">
    <source>
        <dbReference type="EMBL" id="KAF2035256.1"/>
    </source>
</evidence>
<feature type="non-terminal residue" evidence="3">
    <location>
        <position position="1"/>
    </location>
</feature>
<feature type="region of interest" description="Disordered" evidence="1">
    <location>
        <begin position="743"/>
        <end position="779"/>
    </location>
</feature>
<feature type="compositionally biased region" description="Low complexity" evidence="1">
    <location>
        <begin position="535"/>
        <end position="549"/>
    </location>
</feature>
<reference evidence="3" key="1">
    <citation type="journal article" date="2020" name="Stud. Mycol.">
        <title>101 Dothideomycetes genomes: a test case for predicting lifestyles and emergence of pathogens.</title>
        <authorList>
            <person name="Haridas S."/>
            <person name="Albert R."/>
            <person name="Binder M."/>
            <person name="Bloem J."/>
            <person name="Labutti K."/>
            <person name="Salamov A."/>
            <person name="Andreopoulos B."/>
            <person name="Baker S."/>
            <person name="Barry K."/>
            <person name="Bills G."/>
            <person name="Bluhm B."/>
            <person name="Cannon C."/>
            <person name="Castanera R."/>
            <person name="Culley D."/>
            <person name="Daum C."/>
            <person name="Ezra D."/>
            <person name="Gonzalez J."/>
            <person name="Henrissat B."/>
            <person name="Kuo A."/>
            <person name="Liang C."/>
            <person name="Lipzen A."/>
            <person name="Lutzoni F."/>
            <person name="Magnuson J."/>
            <person name="Mondo S."/>
            <person name="Nolan M."/>
            <person name="Ohm R."/>
            <person name="Pangilinan J."/>
            <person name="Park H.-J."/>
            <person name="Ramirez L."/>
            <person name="Alfaro M."/>
            <person name="Sun H."/>
            <person name="Tritt A."/>
            <person name="Yoshinaga Y."/>
            <person name="Zwiers L.-H."/>
            <person name="Turgeon B."/>
            <person name="Goodwin S."/>
            <person name="Spatafora J."/>
            <person name="Crous P."/>
            <person name="Grigoriev I."/>
        </authorList>
    </citation>
    <scope>NUCLEOTIDE SEQUENCE</scope>
    <source>
        <strain evidence="3">CBS 110217</strain>
    </source>
</reference>
<feature type="region of interest" description="Disordered" evidence="1">
    <location>
        <begin position="1"/>
        <end position="31"/>
    </location>
</feature>
<feature type="compositionally biased region" description="Basic and acidic residues" evidence="1">
    <location>
        <begin position="702"/>
        <end position="723"/>
    </location>
</feature>